<evidence type="ECO:0000313" key="3">
    <source>
        <dbReference type="EMBL" id="KAF5313205.1"/>
    </source>
</evidence>
<dbReference type="InterPro" id="IPR032675">
    <property type="entry name" value="LRR_dom_sf"/>
</dbReference>
<sequence>MFPANFRNRTKCACQRTAREKPRNKKKPQYTSNIPDELLLRIFREALFPEFCPSHLTAVCARWRALIMHCPTLWGRVLMRQKYFSAYRLAAHLALSQRCPLDIRFVSELAEIRWFTFKEIITPHAWRLRSLAVRFEMVSDLADFFQLWASWWSTPNLKSLTINLHDIAPRAWQMESELPPPFSWSNISVESLTTLKLSGYYIENFPVAPNIKFLRLNEINEGLATFKYLQDNYPLLETLVIDGMVSRGNDDTSTVVEMTSLRALAFWPSSEFVDNVLDSISIPNLCRLHITVCSGDVPLLRHFRAMKNLRELYIAFPWHTKGELTLEDINLIGSIPNHVDLIIPDLPTRKDKIQALYNLPNLGTLRCDSDEYGLFTNQEDAPEQDWLVDDSDSESEDMYEFKDEPEDEDRDDGGDGTYVPHYTHYSQKTQLKCRRAWLFMSPYHALV</sequence>
<dbReference type="SUPFAM" id="SSF81383">
    <property type="entry name" value="F-box domain"/>
    <property type="match status" value="1"/>
</dbReference>
<keyword evidence="4" id="KW-1185">Reference proteome</keyword>
<dbReference type="InterPro" id="IPR036047">
    <property type="entry name" value="F-box-like_dom_sf"/>
</dbReference>
<feature type="domain" description="F-box" evidence="2">
    <location>
        <begin position="28"/>
        <end position="77"/>
    </location>
</feature>
<dbReference type="SUPFAM" id="SSF52047">
    <property type="entry name" value="RNI-like"/>
    <property type="match status" value="1"/>
</dbReference>
<comment type="caution">
    <text evidence="3">The sequence shown here is derived from an EMBL/GenBank/DDBJ whole genome shotgun (WGS) entry which is preliminary data.</text>
</comment>
<accession>A0A8H5AY35</accession>
<reference evidence="3 4" key="1">
    <citation type="journal article" date="2020" name="ISME J.">
        <title>Uncovering the hidden diversity of litter-decomposition mechanisms in mushroom-forming fungi.</title>
        <authorList>
            <person name="Floudas D."/>
            <person name="Bentzer J."/>
            <person name="Ahren D."/>
            <person name="Johansson T."/>
            <person name="Persson P."/>
            <person name="Tunlid A."/>
        </authorList>
    </citation>
    <scope>NUCLEOTIDE SEQUENCE [LARGE SCALE GENOMIC DNA]</scope>
    <source>
        <strain evidence="3 4">CBS 101986</strain>
    </source>
</reference>
<dbReference type="Proteomes" id="UP000567179">
    <property type="component" value="Unassembled WGS sequence"/>
</dbReference>
<gene>
    <name evidence="3" type="ORF">D9619_003495</name>
</gene>
<dbReference type="Gene3D" id="1.20.1280.50">
    <property type="match status" value="1"/>
</dbReference>
<dbReference type="InterPro" id="IPR001810">
    <property type="entry name" value="F-box_dom"/>
</dbReference>
<dbReference type="AlphaFoldDB" id="A0A8H5AY35"/>
<dbReference type="OrthoDB" id="3028682at2759"/>
<proteinExistence type="predicted"/>
<dbReference type="EMBL" id="JAACJJ010000056">
    <property type="protein sequence ID" value="KAF5313205.1"/>
    <property type="molecule type" value="Genomic_DNA"/>
</dbReference>
<evidence type="ECO:0000259" key="2">
    <source>
        <dbReference type="PROSITE" id="PS50181"/>
    </source>
</evidence>
<name>A0A8H5AY35_9AGAR</name>
<organism evidence="3 4">
    <name type="scientific">Psilocybe cf. subviscida</name>
    <dbReference type="NCBI Taxonomy" id="2480587"/>
    <lineage>
        <taxon>Eukaryota</taxon>
        <taxon>Fungi</taxon>
        <taxon>Dikarya</taxon>
        <taxon>Basidiomycota</taxon>
        <taxon>Agaricomycotina</taxon>
        <taxon>Agaricomycetes</taxon>
        <taxon>Agaricomycetidae</taxon>
        <taxon>Agaricales</taxon>
        <taxon>Agaricineae</taxon>
        <taxon>Strophariaceae</taxon>
        <taxon>Psilocybe</taxon>
    </lineage>
</organism>
<dbReference type="Pfam" id="PF12937">
    <property type="entry name" value="F-box-like"/>
    <property type="match status" value="1"/>
</dbReference>
<dbReference type="PROSITE" id="PS50181">
    <property type="entry name" value="FBOX"/>
    <property type="match status" value="1"/>
</dbReference>
<evidence type="ECO:0000256" key="1">
    <source>
        <dbReference type="SAM" id="MobiDB-lite"/>
    </source>
</evidence>
<evidence type="ECO:0000313" key="4">
    <source>
        <dbReference type="Proteomes" id="UP000567179"/>
    </source>
</evidence>
<feature type="compositionally biased region" description="Acidic residues" evidence="1">
    <location>
        <begin position="395"/>
        <end position="414"/>
    </location>
</feature>
<protein>
    <recommendedName>
        <fullName evidence="2">F-box domain-containing protein</fullName>
    </recommendedName>
</protein>
<dbReference type="Gene3D" id="3.80.10.10">
    <property type="entry name" value="Ribonuclease Inhibitor"/>
    <property type="match status" value="1"/>
</dbReference>
<feature type="region of interest" description="Disordered" evidence="1">
    <location>
        <begin position="395"/>
        <end position="421"/>
    </location>
</feature>